<organism evidence="1 2">
    <name type="scientific">Arctia plantaginis</name>
    <name type="common">Wood tiger moth</name>
    <name type="synonym">Phalaena plantaginis</name>
    <dbReference type="NCBI Taxonomy" id="874455"/>
    <lineage>
        <taxon>Eukaryota</taxon>
        <taxon>Metazoa</taxon>
        <taxon>Ecdysozoa</taxon>
        <taxon>Arthropoda</taxon>
        <taxon>Hexapoda</taxon>
        <taxon>Insecta</taxon>
        <taxon>Pterygota</taxon>
        <taxon>Neoptera</taxon>
        <taxon>Endopterygota</taxon>
        <taxon>Lepidoptera</taxon>
        <taxon>Glossata</taxon>
        <taxon>Ditrysia</taxon>
        <taxon>Noctuoidea</taxon>
        <taxon>Erebidae</taxon>
        <taxon>Arctiinae</taxon>
        <taxon>Arctia</taxon>
    </lineage>
</organism>
<proteinExistence type="predicted"/>
<evidence type="ECO:0000313" key="1">
    <source>
        <dbReference type="EMBL" id="CAB3221249.1"/>
    </source>
</evidence>
<protein>
    <submittedName>
        <fullName evidence="1">Uncharacterized protein</fullName>
    </submittedName>
</protein>
<sequence>MLAIKFLRHLAIILLIAHKIKEKFMLLTLAQLKTNAYSFARRKFQASVNKEQSLSQLSPIFLKRVSQANVEHNNLSLEQGGAATDCARPLMTGRRCACVQPALIQCKSTCEALVLQIVRQDKYMEQNVLPHIV</sequence>
<name>A0A8S0YPF9_ARCPL</name>
<evidence type="ECO:0000313" key="2">
    <source>
        <dbReference type="Proteomes" id="UP000494106"/>
    </source>
</evidence>
<comment type="caution">
    <text evidence="1">The sequence shown here is derived from an EMBL/GenBank/DDBJ whole genome shotgun (WGS) entry which is preliminary data.</text>
</comment>
<accession>A0A8S0YPF9</accession>
<dbReference type="AlphaFoldDB" id="A0A8S0YPF9"/>
<reference evidence="1 2" key="1">
    <citation type="submission" date="2020-04" db="EMBL/GenBank/DDBJ databases">
        <authorList>
            <person name="Wallbank WR R."/>
            <person name="Pardo Diaz C."/>
            <person name="Kozak K."/>
            <person name="Martin S."/>
            <person name="Jiggins C."/>
            <person name="Moest M."/>
            <person name="Warren A I."/>
            <person name="Byers J.R.P. K."/>
            <person name="Montejo-Kovacevich G."/>
            <person name="Yen C E."/>
        </authorList>
    </citation>
    <scope>NUCLEOTIDE SEQUENCE [LARGE SCALE GENOMIC DNA]</scope>
</reference>
<gene>
    <name evidence="1" type="ORF">APLA_LOCUS526</name>
</gene>
<dbReference type="Proteomes" id="UP000494106">
    <property type="component" value="Unassembled WGS sequence"/>
</dbReference>
<dbReference type="EMBL" id="CADEBC010000062">
    <property type="protein sequence ID" value="CAB3221249.1"/>
    <property type="molecule type" value="Genomic_DNA"/>
</dbReference>
<keyword evidence="2" id="KW-1185">Reference proteome</keyword>